<comment type="caution">
    <text evidence="2">The sequence shown here is derived from an EMBL/GenBank/DDBJ whole genome shotgun (WGS) entry which is preliminary data.</text>
</comment>
<dbReference type="RefSeq" id="WP_189693117.1">
    <property type="nucleotide sequence ID" value="NZ_BNCM01000004.1"/>
</dbReference>
<sequence length="101" mass="10487">MLQDPIALPQPLETRRPVAPPETQRLLGAAPNGGPAHCRESMVLGVGPDGVGEAPGAGALEWRCRCGFRLDAGLVPLPFPGELQLGLPYSELPADALRAAA</sequence>
<feature type="region of interest" description="Disordered" evidence="1">
    <location>
        <begin position="1"/>
        <end position="34"/>
    </location>
</feature>
<protein>
    <submittedName>
        <fullName evidence="2">Uncharacterized protein</fullName>
    </submittedName>
</protein>
<evidence type="ECO:0000313" key="2">
    <source>
        <dbReference type="EMBL" id="MBL0704710.1"/>
    </source>
</evidence>
<accession>A0ABS1JZM3</accession>
<gene>
    <name evidence="2" type="ORF">JJE72_04210</name>
</gene>
<proteinExistence type="predicted"/>
<evidence type="ECO:0000313" key="3">
    <source>
        <dbReference type="Proteomes" id="UP000639051"/>
    </source>
</evidence>
<reference evidence="2 3" key="1">
    <citation type="submission" date="2021-01" db="EMBL/GenBank/DDBJ databases">
        <title>Genome public.</title>
        <authorList>
            <person name="Liu C."/>
            <person name="Sun Q."/>
        </authorList>
    </citation>
    <scope>NUCLEOTIDE SEQUENCE [LARGE SCALE GENOMIC DNA]</scope>
    <source>
        <strain evidence="2 3">JC656</strain>
    </source>
</reference>
<organism evidence="2 3">
    <name type="scientific">Sinomonas cellulolyticus</name>
    <dbReference type="NCBI Taxonomy" id="2801916"/>
    <lineage>
        <taxon>Bacteria</taxon>
        <taxon>Bacillati</taxon>
        <taxon>Actinomycetota</taxon>
        <taxon>Actinomycetes</taxon>
        <taxon>Micrococcales</taxon>
        <taxon>Micrococcaceae</taxon>
        <taxon>Sinomonas</taxon>
    </lineage>
</organism>
<evidence type="ECO:0000256" key="1">
    <source>
        <dbReference type="SAM" id="MobiDB-lite"/>
    </source>
</evidence>
<name>A0ABS1JZM3_9MICC</name>
<dbReference type="EMBL" id="JAERRC010000012">
    <property type="protein sequence ID" value="MBL0704710.1"/>
    <property type="molecule type" value="Genomic_DNA"/>
</dbReference>
<dbReference type="Proteomes" id="UP000639051">
    <property type="component" value="Unassembled WGS sequence"/>
</dbReference>
<keyword evidence="3" id="KW-1185">Reference proteome</keyword>